<feature type="non-terminal residue" evidence="3">
    <location>
        <position position="1"/>
    </location>
</feature>
<accession>A0A0F9SFR3</accession>
<reference evidence="3" key="1">
    <citation type="journal article" date="2015" name="Nature">
        <title>Complex archaea that bridge the gap between prokaryotes and eukaryotes.</title>
        <authorList>
            <person name="Spang A."/>
            <person name="Saw J.H."/>
            <person name="Jorgensen S.L."/>
            <person name="Zaremba-Niedzwiedzka K."/>
            <person name="Martijn J."/>
            <person name="Lind A.E."/>
            <person name="van Eijk R."/>
            <person name="Schleper C."/>
            <person name="Guy L."/>
            <person name="Ettema T.J."/>
        </authorList>
    </citation>
    <scope>NUCLEOTIDE SEQUENCE</scope>
</reference>
<dbReference type="AlphaFoldDB" id="A0A0F9SFR3"/>
<dbReference type="SUPFAM" id="SSF51735">
    <property type="entry name" value="NAD(P)-binding Rossmann-fold domains"/>
    <property type="match status" value="1"/>
</dbReference>
<feature type="domain" description="NAD-dependent epimerase/dehydratase" evidence="2">
    <location>
        <begin position="5"/>
        <end position="214"/>
    </location>
</feature>
<name>A0A0F9SFR3_9ZZZZ</name>
<sequence length="288" mass="33015">QYENVQLIKGDVRNENDVRKAIGNGVDAIIHAAGQPGVPLSIRIPKEDFNINAFGTLNVLECIRQICPGAAFVYCSTNKVYGENVDKIQLEERKTRYEYKQIKGVLENMPVDHTGHTPYGASKYVGDLYVQEYARIYGMKTAVFRMSCIYGTRQFGFEDQGWVAWFIIAMLHDKPITIYGNGKQVRDLLYVDDLIRAYDYFVQSDIKHAVWNIGGGVENTTSLNEFIDFLEKEVGKKSKITFSNWRPSDQKVYISDIGKISRELNWKPRVSPEQGYRRLIAWVKTAQF</sequence>
<dbReference type="EMBL" id="LAZR01002581">
    <property type="protein sequence ID" value="KKN28213.1"/>
    <property type="molecule type" value="Genomic_DNA"/>
</dbReference>
<comment type="caution">
    <text evidence="3">The sequence shown here is derived from an EMBL/GenBank/DDBJ whole genome shotgun (WGS) entry which is preliminary data.</text>
</comment>
<gene>
    <name evidence="3" type="ORF">LCGC14_0856770</name>
</gene>
<dbReference type="Pfam" id="PF01370">
    <property type="entry name" value="Epimerase"/>
    <property type="match status" value="1"/>
</dbReference>
<proteinExistence type="inferred from homology"/>
<dbReference type="PANTHER" id="PTHR43000">
    <property type="entry name" value="DTDP-D-GLUCOSE 4,6-DEHYDRATASE-RELATED"/>
    <property type="match status" value="1"/>
</dbReference>
<evidence type="ECO:0000313" key="3">
    <source>
        <dbReference type="EMBL" id="KKN28213.1"/>
    </source>
</evidence>
<organism evidence="3">
    <name type="scientific">marine sediment metagenome</name>
    <dbReference type="NCBI Taxonomy" id="412755"/>
    <lineage>
        <taxon>unclassified sequences</taxon>
        <taxon>metagenomes</taxon>
        <taxon>ecological metagenomes</taxon>
    </lineage>
</organism>
<evidence type="ECO:0000259" key="2">
    <source>
        <dbReference type="Pfam" id="PF01370"/>
    </source>
</evidence>
<comment type="similarity">
    <text evidence="1">Belongs to the NAD(P)-dependent epimerase/dehydratase family.</text>
</comment>
<protein>
    <recommendedName>
        <fullName evidence="2">NAD-dependent epimerase/dehydratase domain-containing protein</fullName>
    </recommendedName>
</protein>
<dbReference type="InterPro" id="IPR001509">
    <property type="entry name" value="Epimerase_deHydtase"/>
</dbReference>
<dbReference type="InterPro" id="IPR036291">
    <property type="entry name" value="NAD(P)-bd_dom_sf"/>
</dbReference>
<evidence type="ECO:0000256" key="1">
    <source>
        <dbReference type="ARBA" id="ARBA00007637"/>
    </source>
</evidence>
<dbReference type="Gene3D" id="3.40.50.720">
    <property type="entry name" value="NAD(P)-binding Rossmann-like Domain"/>
    <property type="match status" value="1"/>
</dbReference>